<sequence>MNSWITDRHRLIKEPPPTIPYFREAYNFALAWMQGETDFVMNTSGSTGVPKPIRVKRTQMEASATMTGAALDLPARTRALVCLNTDYIAGRMMLVRAMVLDWEIVVIEPVANPLAALGSGIPIDFVAMVPMQLATCLQENSTRFQVDRCGKILLGGAPISLTLESEIQQLQVPVYQSYGMTETVSHVALRRVNGPNRTVAYQVLAGVEYGVDVRGCLWVRGSVTNNETIQTNDLVSLEPGRSFLWLGRADSVINSGGIKIQLDKLDRVVEEILAGMNRMNSIFHWYEQDEKLGQKLVLFIENKPSVVNITDLLAKFATRVSTYEVPKAVYGVDNFTRTATDKIDRRATAHSYFFPDSYE</sequence>
<evidence type="ECO:0000313" key="2">
    <source>
        <dbReference type="EMBL" id="MPR36478.1"/>
    </source>
</evidence>
<evidence type="ECO:0000259" key="1">
    <source>
        <dbReference type="Pfam" id="PF00501"/>
    </source>
</evidence>
<dbReference type="InterPro" id="IPR050237">
    <property type="entry name" value="ATP-dep_AMP-bd_enzyme"/>
</dbReference>
<dbReference type="SUPFAM" id="SSF56801">
    <property type="entry name" value="Acetyl-CoA synthetase-like"/>
    <property type="match status" value="1"/>
</dbReference>
<evidence type="ECO:0000313" key="3">
    <source>
        <dbReference type="Proteomes" id="UP000479293"/>
    </source>
</evidence>
<dbReference type="GO" id="GO:0016878">
    <property type="term" value="F:acid-thiol ligase activity"/>
    <property type="evidence" value="ECO:0007669"/>
    <property type="project" value="UniProtKB-ARBA"/>
</dbReference>
<dbReference type="InterPro" id="IPR020845">
    <property type="entry name" value="AMP-binding_CS"/>
</dbReference>
<dbReference type="AlphaFoldDB" id="A0A7C9BFR3"/>
<dbReference type="Gene3D" id="3.40.50.12780">
    <property type="entry name" value="N-terminal domain of ligase-like"/>
    <property type="match status" value="1"/>
</dbReference>
<dbReference type="PANTHER" id="PTHR43767:SF1">
    <property type="entry name" value="NONRIBOSOMAL PEPTIDE SYNTHASE PES1 (EUROFUNG)-RELATED"/>
    <property type="match status" value="1"/>
</dbReference>
<dbReference type="InterPro" id="IPR042099">
    <property type="entry name" value="ANL_N_sf"/>
</dbReference>
<dbReference type="Pfam" id="PF00501">
    <property type="entry name" value="AMP-binding"/>
    <property type="match status" value="1"/>
</dbReference>
<dbReference type="InterPro" id="IPR000873">
    <property type="entry name" value="AMP-dep_synth/lig_dom"/>
</dbReference>
<protein>
    <submittedName>
        <fullName evidence="2">AMP-binding protein</fullName>
    </submittedName>
</protein>
<dbReference type="Proteomes" id="UP000479293">
    <property type="component" value="Unassembled WGS sequence"/>
</dbReference>
<keyword evidence="3" id="KW-1185">Reference proteome</keyword>
<dbReference type="PANTHER" id="PTHR43767">
    <property type="entry name" value="LONG-CHAIN-FATTY-ACID--COA LIGASE"/>
    <property type="match status" value="1"/>
</dbReference>
<feature type="domain" description="AMP-dependent synthetase/ligase" evidence="1">
    <location>
        <begin position="39"/>
        <end position="197"/>
    </location>
</feature>
<name>A0A7C9BFR3_9BACT</name>
<dbReference type="PROSITE" id="PS00455">
    <property type="entry name" value="AMP_BINDING"/>
    <property type="match status" value="1"/>
</dbReference>
<gene>
    <name evidence="2" type="ORF">GBK04_24850</name>
</gene>
<dbReference type="InterPro" id="IPR045851">
    <property type="entry name" value="AMP-bd_C_sf"/>
</dbReference>
<dbReference type="EMBL" id="WHLY01000002">
    <property type="protein sequence ID" value="MPR36478.1"/>
    <property type="molecule type" value="Genomic_DNA"/>
</dbReference>
<comment type="caution">
    <text evidence="2">The sequence shown here is derived from an EMBL/GenBank/DDBJ whole genome shotgun (WGS) entry which is preliminary data.</text>
</comment>
<dbReference type="Gene3D" id="3.30.300.30">
    <property type="match status" value="1"/>
</dbReference>
<dbReference type="RefSeq" id="WP_152764408.1">
    <property type="nucleotide sequence ID" value="NZ_WHLY01000002.1"/>
</dbReference>
<proteinExistence type="predicted"/>
<organism evidence="2 3">
    <name type="scientific">Salmonirosea aquatica</name>
    <dbReference type="NCBI Taxonomy" id="2654236"/>
    <lineage>
        <taxon>Bacteria</taxon>
        <taxon>Pseudomonadati</taxon>
        <taxon>Bacteroidota</taxon>
        <taxon>Cytophagia</taxon>
        <taxon>Cytophagales</taxon>
        <taxon>Spirosomataceae</taxon>
        <taxon>Salmonirosea</taxon>
    </lineage>
</organism>
<accession>A0A7C9BFR3</accession>
<reference evidence="2 3" key="1">
    <citation type="submission" date="2019-10" db="EMBL/GenBank/DDBJ databases">
        <title>Draft Genome Sequence of Cytophagaceae sp. SJW1-29.</title>
        <authorList>
            <person name="Choi A."/>
        </authorList>
    </citation>
    <scope>NUCLEOTIDE SEQUENCE [LARGE SCALE GENOMIC DNA]</scope>
    <source>
        <strain evidence="2 3">SJW1-29</strain>
    </source>
</reference>